<sequence length="72" mass="7973">MWNGGSSASQPLRRRYHIPHSAFAINEAFPIRKSLRRIVDPRLPTAYPPSARESLAVGAIGAGRRTREDCGE</sequence>
<proteinExistence type="predicted"/>
<reference evidence="2" key="1">
    <citation type="submission" date="2019-10" db="EMBL/GenBank/DDBJ databases">
        <title>Lacipirellula parvula gen. nov., sp. nov., representing a lineage of planctomycetes widespread in freshwater anoxic habitats, and description of the family Lacipirellulaceae.</title>
        <authorList>
            <person name="Dedysh S.N."/>
            <person name="Kulichevskaya I.S."/>
            <person name="Beletsky A.V."/>
            <person name="Rakitin A.L."/>
            <person name="Mardanov A.V."/>
            <person name="Ivanova A.A."/>
            <person name="Saltykova V.X."/>
            <person name="Rijpstra W.I.C."/>
            <person name="Sinninghe Damste J.S."/>
            <person name="Ravin N.V."/>
        </authorList>
    </citation>
    <scope>NUCLEOTIDE SEQUENCE [LARGE SCALE GENOMIC DNA]</scope>
    <source>
        <strain evidence="2">PX69</strain>
    </source>
</reference>
<evidence type="ECO:0000313" key="2">
    <source>
        <dbReference type="Proteomes" id="UP000326837"/>
    </source>
</evidence>
<organism evidence="1 2">
    <name type="scientific">Lacipirellula parvula</name>
    <dbReference type="NCBI Taxonomy" id="2650471"/>
    <lineage>
        <taxon>Bacteria</taxon>
        <taxon>Pseudomonadati</taxon>
        <taxon>Planctomycetota</taxon>
        <taxon>Planctomycetia</taxon>
        <taxon>Pirellulales</taxon>
        <taxon>Lacipirellulaceae</taxon>
        <taxon>Lacipirellula</taxon>
    </lineage>
</organism>
<dbReference type="KEGG" id="lpav:PLANPX_5945"/>
<dbReference type="AlphaFoldDB" id="A0A5K7XND3"/>
<protein>
    <submittedName>
        <fullName evidence="1">Uncharacterized protein</fullName>
    </submittedName>
</protein>
<gene>
    <name evidence="1" type="ORF">PLANPX_5945</name>
</gene>
<dbReference type="EMBL" id="AP021861">
    <property type="protein sequence ID" value="BBO36333.1"/>
    <property type="molecule type" value="Genomic_DNA"/>
</dbReference>
<name>A0A5K7XND3_9BACT</name>
<keyword evidence="2" id="KW-1185">Reference proteome</keyword>
<evidence type="ECO:0000313" key="1">
    <source>
        <dbReference type="EMBL" id="BBO36333.1"/>
    </source>
</evidence>
<accession>A0A5K7XND3</accession>
<dbReference type="Proteomes" id="UP000326837">
    <property type="component" value="Chromosome"/>
</dbReference>